<dbReference type="Proteomes" id="UP001310692">
    <property type="component" value="Unassembled WGS sequence"/>
</dbReference>
<dbReference type="EMBL" id="JAZDRO010000002">
    <property type="protein sequence ID" value="MEE2566262.1"/>
    <property type="molecule type" value="Genomic_DNA"/>
</dbReference>
<keyword evidence="4" id="KW-1185">Reference proteome</keyword>
<dbReference type="SMART" id="SM00271">
    <property type="entry name" value="DnaJ"/>
    <property type="match status" value="1"/>
</dbReference>
<protein>
    <submittedName>
        <fullName evidence="3">J domain-containing protein</fullName>
    </submittedName>
</protein>
<dbReference type="InterPro" id="IPR001623">
    <property type="entry name" value="DnaJ_domain"/>
</dbReference>
<dbReference type="SUPFAM" id="SSF46565">
    <property type="entry name" value="Chaperone J-domain"/>
    <property type="match status" value="1"/>
</dbReference>
<dbReference type="PRINTS" id="PR00625">
    <property type="entry name" value="JDOMAIN"/>
</dbReference>
<evidence type="ECO:0000259" key="2">
    <source>
        <dbReference type="PROSITE" id="PS50076"/>
    </source>
</evidence>
<evidence type="ECO:0000313" key="4">
    <source>
        <dbReference type="Proteomes" id="UP001310692"/>
    </source>
</evidence>
<gene>
    <name evidence="3" type="ORF">V0U35_06170</name>
</gene>
<dbReference type="InterPro" id="IPR051938">
    <property type="entry name" value="Apopto_cytoskel_mod"/>
</dbReference>
<evidence type="ECO:0000256" key="1">
    <source>
        <dbReference type="ARBA" id="ARBA00023186"/>
    </source>
</evidence>
<dbReference type="RefSeq" id="WP_330195802.1">
    <property type="nucleotide sequence ID" value="NZ_JAZDRO010000002.1"/>
</dbReference>
<dbReference type="CDD" id="cd06257">
    <property type="entry name" value="DnaJ"/>
    <property type="match status" value="1"/>
</dbReference>
<keyword evidence="1" id="KW-0143">Chaperone</keyword>
<reference evidence="3 4" key="1">
    <citation type="submission" date="2024-01" db="EMBL/GenBank/DDBJ databases">
        <title>Hyphobacterium bacterium isolated from marine sediment.</title>
        <authorList>
            <person name="Zhao S."/>
        </authorList>
    </citation>
    <scope>NUCLEOTIDE SEQUENCE [LARGE SCALE GENOMIC DNA]</scope>
    <source>
        <strain evidence="3 4">Y60-23</strain>
    </source>
</reference>
<name>A0ABU7LXI3_9PROT</name>
<dbReference type="PANTHER" id="PTHR44145:SF3">
    <property type="entry name" value="DNAJ HOMOLOG SUBFAMILY A MEMBER 3, MITOCHONDRIAL"/>
    <property type="match status" value="1"/>
</dbReference>
<proteinExistence type="predicted"/>
<accession>A0ABU7LXI3</accession>
<dbReference type="Pfam" id="PF00226">
    <property type="entry name" value="DnaJ"/>
    <property type="match status" value="1"/>
</dbReference>
<evidence type="ECO:0000313" key="3">
    <source>
        <dbReference type="EMBL" id="MEE2566262.1"/>
    </source>
</evidence>
<sequence>MDGAFEYKPRFRDIRIKPPKDEPDADERVCEWPGCPSRGDARAPKGADRLNEFHWFCVSHAAEYNKAWNFFEGMDEAQTAAFNASAQYGHRPTWNFRSNTGAHKRSAKASADFTQGFADPFGLFGDQPANDKGQSPPERRRLGRLQAMALETLGLEDTATREEMKKRYAELVKRFHPDANGGDRSSEEQLGRVIRAYQILKNEGLA</sequence>
<dbReference type="PROSITE" id="PS50076">
    <property type="entry name" value="DNAJ_2"/>
    <property type="match status" value="1"/>
</dbReference>
<dbReference type="InterPro" id="IPR036869">
    <property type="entry name" value="J_dom_sf"/>
</dbReference>
<dbReference type="Gene3D" id="1.10.287.110">
    <property type="entry name" value="DnaJ domain"/>
    <property type="match status" value="1"/>
</dbReference>
<organism evidence="3 4">
    <name type="scientific">Hyphobacterium marinum</name>
    <dbReference type="NCBI Taxonomy" id="3116574"/>
    <lineage>
        <taxon>Bacteria</taxon>
        <taxon>Pseudomonadati</taxon>
        <taxon>Pseudomonadota</taxon>
        <taxon>Alphaproteobacteria</taxon>
        <taxon>Maricaulales</taxon>
        <taxon>Maricaulaceae</taxon>
        <taxon>Hyphobacterium</taxon>
    </lineage>
</organism>
<comment type="caution">
    <text evidence="3">The sequence shown here is derived from an EMBL/GenBank/DDBJ whole genome shotgun (WGS) entry which is preliminary data.</text>
</comment>
<feature type="domain" description="J" evidence="2">
    <location>
        <begin position="148"/>
        <end position="205"/>
    </location>
</feature>
<dbReference type="PANTHER" id="PTHR44145">
    <property type="entry name" value="DNAJ HOMOLOG SUBFAMILY A MEMBER 3, MITOCHONDRIAL"/>
    <property type="match status" value="1"/>
</dbReference>